<reference evidence="2 3" key="1">
    <citation type="submission" date="2019-09" db="EMBL/GenBank/DDBJ databases">
        <authorList>
            <person name="Brejova B."/>
        </authorList>
    </citation>
    <scope>NUCLEOTIDE SEQUENCE [LARGE SCALE GENOMIC DNA]</scope>
</reference>
<protein>
    <recommendedName>
        <fullName evidence="1">tRNA-guanine(15) transglycosylase-like domain-containing protein</fullName>
    </recommendedName>
</protein>
<dbReference type="GeneID" id="43582280"/>
<dbReference type="Proteomes" id="UP000398389">
    <property type="component" value="Unassembled WGS sequence"/>
</dbReference>
<dbReference type="SUPFAM" id="SSF51713">
    <property type="entry name" value="tRNA-guanine transglycosylase"/>
    <property type="match status" value="1"/>
</dbReference>
<gene>
    <name evidence="2" type="ORF">SAPINGB_P003462</name>
</gene>
<organism evidence="2 3">
    <name type="scientific">Magnusiomyces paraingens</name>
    <dbReference type="NCBI Taxonomy" id="2606893"/>
    <lineage>
        <taxon>Eukaryota</taxon>
        <taxon>Fungi</taxon>
        <taxon>Dikarya</taxon>
        <taxon>Ascomycota</taxon>
        <taxon>Saccharomycotina</taxon>
        <taxon>Dipodascomycetes</taxon>
        <taxon>Dipodascales</taxon>
        <taxon>Dipodascaceae</taxon>
        <taxon>Magnusiomyces</taxon>
    </lineage>
</organism>
<dbReference type="OrthoDB" id="27601at2759"/>
<dbReference type="InterPro" id="IPR050852">
    <property type="entry name" value="Queuine_tRNA-ribosyltrfase"/>
</dbReference>
<dbReference type="InterPro" id="IPR002616">
    <property type="entry name" value="tRNA_ribo_trans-like"/>
</dbReference>
<dbReference type="InterPro" id="IPR036511">
    <property type="entry name" value="TGT-like_sf"/>
</dbReference>
<dbReference type="EMBL" id="CABVLU010000003">
    <property type="protein sequence ID" value="VVT53217.1"/>
    <property type="molecule type" value="Genomic_DNA"/>
</dbReference>
<name>A0A5E8BUY3_9ASCO</name>
<dbReference type="GO" id="GO:0006400">
    <property type="term" value="P:tRNA modification"/>
    <property type="evidence" value="ECO:0007669"/>
    <property type="project" value="InterPro"/>
</dbReference>
<dbReference type="Gene3D" id="3.20.20.105">
    <property type="entry name" value="Queuine tRNA-ribosyltransferase-like"/>
    <property type="match status" value="1"/>
</dbReference>
<keyword evidence="3" id="KW-1185">Reference proteome</keyword>
<evidence type="ECO:0000259" key="1">
    <source>
        <dbReference type="Pfam" id="PF01702"/>
    </source>
</evidence>
<proteinExistence type="predicted"/>
<dbReference type="RefSeq" id="XP_031854071.1">
    <property type="nucleotide sequence ID" value="XM_031998180.1"/>
</dbReference>
<dbReference type="AlphaFoldDB" id="A0A5E8BUY3"/>
<evidence type="ECO:0000313" key="2">
    <source>
        <dbReference type="EMBL" id="VVT53217.1"/>
    </source>
</evidence>
<feature type="domain" description="tRNA-guanine(15) transglycosylase-like" evidence="1">
    <location>
        <begin position="183"/>
        <end position="431"/>
    </location>
</feature>
<accession>A0A5E8BUY3</accession>
<dbReference type="PANTHER" id="PTHR46064">
    <property type="entry name" value="QUEUINE TRNA-RIBOSYLTRANSFERASE ACCESSORY SUBUNIT 2"/>
    <property type="match status" value="1"/>
</dbReference>
<evidence type="ECO:0000313" key="3">
    <source>
        <dbReference type="Proteomes" id="UP000398389"/>
    </source>
</evidence>
<dbReference type="Pfam" id="PF01702">
    <property type="entry name" value="TGT"/>
    <property type="match status" value="1"/>
</dbReference>
<dbReference type="PANTHER" id="PTHR46064:SF1">
    <property type="entry name" value="QUEUINE TRNA-RIBOSYLTRANSFERASE ACCESSORY SUBUNIT 2"/>
    <property type="match status" value="1"/>
</dbReference>
<sequence length="487" mass="54414">MSAAGFTVVKESSKSFARHGVYSFGSGSKAKSIETPSFIMPTSRGVIPHMTPDHIENKTDLSGITVGAEDWLEKLPEEPPLLKYTDGPCRDLMNMPTDLPVFVSVRRSVPVQLVKSNGDKYVGIMTSEGARELKLQDYFRFVSKFEPDAVISVADLPSFSQQNHGECGNGEDIARGLIPRPGGNRVKKMVFRTERWMENLQEYLTQHSYKPAVFAPVLPYVDLRTQGAYIDYVQSLNESGKISGLTLWSYFGNSKDREPSNGEGASEEKQNTLWSNVVDALKERGLDKLVRYNNAVLETPHDLLDQVMRNGSDLFNGDLVTQYTNAGVVLDFVFPAKPEDIANGTIKEIGLNMWDAKYTTDMSFLGEDTPNVTGTHNRAYLHHLLDAHEMTAWVLLQIHNLHVLRIFFNGIRASLAAGTLESDVAAFLQVYGDRVSALQVKQSIHGEEKSRMPKARAYNIGREELIERTRGSSEGQKLNSTRWSKEM</sequence>